<dbReference type="AlphaFoldDB" id="A0A9J6H0L7"/>
<sequence length="234" mass="25667">MHHQTNQQSCLAQLQFLCLMHCRAPPSILTTIPLQLLEASVELAPLVFASATVVSNAQRISQMLLIRGSPQSLSPVARRKHSVWRRGRWHGVPSAVRAIDAVVDHRAVTPSPHPGLLLNASTFDFGIIPDPGFSFHLPTLERAPASSCPLQLIRESLFTDLSTMTSGIRGTKSSVTQQTLCPTPSPDLRNLSVATGAARTPTGREHWKYRSRLTRTSFVHICADSAFFCHLTCT</sequence>
<gene>
    <name evidence="1" type="ORF">HPB48_000168</name>
</gene>
<accession>A0A9J6H0L7</accession>
<organism evidence="1 2">
    <name type="scientific">Haemaphysalis longicornis</name>
    <name type="common">Bush tick</name>
    <dbReference type="NCBI Taxonomy" id="44386"/>
    <lineage>
        <taxon>Eukaryota</taxon>
        <taxon>Metazoa</taxon>
        <taxon>Ecdysozoa</taxon>
        <taxon>Arthropoda</taxon>
        <taxon>Chelicerata</taxon>
        <taxon>Arachnida</taxon>
        <taxon>Acari</taxon>
        <taxon>Parasitiformes</taxon>
        <taxon>Ixodida</taxon>
        <taxon>Ixodoidea</taxon>
        <taxon>Ixodidae</taxon>
        <taxon>Haemaphysalinae</taxon>
        <taxon>Haemaphysalis</taxon>
    </lineage>
</organism>
<keyword evidence="2" id="KW-1185">Reference proteome</keyword>
<dbReference type="VEuPathDB" id="VectorBase:HLOH_063045"/>
<evidence type="ECO:0000313" key="1">
    <source>
        <dbReference type="EMBL" id="KAH9380520.1"/>
    </source>
</evidence>
<dbReference type="EMBL" id="JABSTR010000010">
    <property type="protein sequence ID" value="KAH9380520.1"/>
    <property type="molecule type" value="Genomic_DNA"/>
</dbReference>
<reference evidence="1 2" key="1">
    <citation type="journal article" date="2020" name="Cell">
        <title>Large-Scale Comparative Analyses of Tick Genomes Elucidate Their Genetic Diversity and Vector Capacities.</title>
        <authorList>
            <consortium name="Tick Genome and Microbiome Consortium (TIGMIC)"/>
            <person name="Jia N."/>
            <person name="Wang J."/>
            <person name="Shi W."/>
            <person name="Du L."/>
            <person name="Sun Y."/>
            <person name="Zhan W."/>
            <person name="Jiang J.F."/>
            <person name="Wang Q."/>
            <person name="Zhang B."/>
            <person name="Ji P."/>
            <person name="Bell-Sakyi L."/>
            <person name="Cui X.M."/>
            <person name="Yuan T.T."/>
            <person name="Jiang B.G."/>
            <person name="Yang W.F."/>
            <person name="Lam T.T."/>
            <person name="Chang Q.C."/>
            <person name="Ding S.J."/>
            <person name="Wang X.J."/>
            <person name="Zhu J.G."/>
            <person name="Ruan X.D."/>
            <person name="Zhao L."/>
            <person name="Wei J.T."/>
            <person name="Ye R.Z."/>
            <person name="Que T.C."/>
            <person name="Du C.H."/>
            <person name="Zhou Y.H."/>
            <person name="Cheng J.X."/>
            <person name="Dai P.F."/>
            <person name="Guo W.B."/>
            <person name="Han X.H."/>
            <person name="Huang E.J."/>
            <person name="Li L.F."/>
            <person name="Wei W."/>
            <person name="Gao Y.C."/>
            <person name="Liu J.Z."/>
            <person name="Shao H.Z."/>
            <person name="Wang X."/>
            <person name="Wang C.C."/>
            <person name="Yang T.C."/>
            <person name="Huo Q.B."/>
            <person name="Li W."/>
            <person name="Chen H.Y."/>
            <person name="Chen S.E."/>
            <person name="Zhou L.G."/>
            <person name="Ni X.B."/>
            <person name="Tian J.H."/>
            <person name="Sheng Y."/>
            <person name="Liu T."/>
            <person name="Pan Y.S."/>
            <person name="Xia L.Y."/>
            <person name="Li J."/>
            <person name="Zhao F."/>
            <person name="Cao W.C."/>
        </authorList>
    </citation>
    <scope>NUCLEOTIDE SEQUENCE [LARGE SCALE GENOMIC DNA]</scope>
    <source>
        <strain evidence="1">HaeL-2018</strain>
    </source>
</reference>
<protein>
    <submittedName>
        <fullName evidence="1">Uncharacterized protein</fullName>
    </submittedName>
</protein>
<dbReference type="Proteomes" id="UP000821853">
    <property type="component" value="Chromosome 8"/>
</dbReference>
<name>A0A9J6H0L7_HAELO</name>
<proteinExistence type="predicted"/>
<comment type="caution">
    <text evidence="1">The sequence shown here is derived from an EMBL/GenBank/DDBJ whole genome shotgun (WGS) entry which is preliminary data.</text>
</comment>
<evidence type="ECO:0000313" key="2">
    <source>
        <dbReference type="Proteomes" id="UP000821853"/>
    </source>
</evidence>